<evidence type="ECO:0000313" key="4">
    <source>
        <dbReference type="Proteomes" id="UP000265643"/>
    </source>
</evidence>
<dbReference type="Gene3D" id="3.30.70.1450">
    <property type="entry name" value="Regulator of K+ conductance, C-terminal domain"/>
    <property type="match status" value="1"/>
</dbReference>
<dbReference type="GO" id="GO:0006813">
    <property type="term" value="P:potassium ion transport"/>
    <property type="evidence" value="ECO:0007669"/>
    <property type="project" value="InterPro"/>
</dbReference>
<dbReference type="Pfam" id="PF02080">
    <property type="entry name" value="TrkA_C"/>
    <property type="match status" value="1"/>
</dbReference>
<feature type="domain" description="RCK C-terminal" evidence="2">
    <location>
        <begin position="135"/>
        <end position="213"/>
    </location>
</feature>
<dbReference type="PANTHER" id="PTHR43833">
    <property type="entry name" value="POTASSIUM CHANNEL PROTEIN 2-RELATED-RELATED"/>
    <property type="match status" value="1"/>
</dbReference>
<dbReference type="PANTHER" id="PTHR43833:SF7">
    <property type="entry name" value="KTR SYSTEM POTASSIUM UPTAKE PROTEIN C"/>
    <property type="match status" value="1"/>
</dbReference>
<dbReference type="InterPro" id="IPR006037">
    <property type="entry name" value="RCK_C"/>
</dbReference>
<reference evidence="4" key="1">
    <citation type="submission" date="2018-09" db="EMBL/GenBank/DDBJ databases">
        <title>Draft Genome Sequence of Mediterraneibacter sp. KCTC 15684.</title>
        <authorList>
            <person name="Kim J.S."/>
            <person name="Han K.I."/>
            <person name="Suh M.K."/>
            <person name="Lee K.C."/>
            <person name="Eom M.K."/>
            <person name="Lee J.H."/>
            <person name="Park S.H."/>
            <person name="Kang S.W."/>
            <person name="Park J.E."/>
            <person name="Oh B.S."/>
            <person name="Yu S.Y."/>
            <person name="Choi S.H."/>
            <person name="Lee D.H."/>
            <person name="Yoon H."/>
            <person name="Kim B."/>
            <person name="Yang S.J."/>
            <person name="Lee J.S."/>
        </authorList>
    </citation>
    <scope>NUCLEOTIDE SEQUENCE [LARGE SCALE GENOMIC DNA]</scope>
    <source>
        <strain evidence="4">KCTC 15684</strain>
    </source>
</reference>
<dbReference type="InterPro" id="IPR050721">
    <property type="entry name" value="Trk_Ktr_HKT_K-transport"/>
</dbReference>
<dbReference type="RefSeq" id="WP_119297326.1">
    <property type="nucleotide sequence ID" value="NZ_BHGK01000001.1"/>
</dbReference>
<dbReference type="InterPro" id="IPR036721">
    <property type="entry name" value="RCK_C_sf"/>
</dbReference>
<protein>
    <submittedName>
        <fullName evidence="3">Potassium transporter Trk</fullName>
    </submittedName>
</protein>
<dbReference type="Gene3D" id="3.40.50.720">
    <property type="entry name" value="NAD(P)-binding Rossmann-like Domain"/>
    <property type="match status" value="1"/>
</dbReference>
<dbReference type="SUPFAM" id="SSF51735">
    <property type="entry name" value="NAD(P)-binding Rossmann-fold domains"/>
    <property type="match status" value="1"/>
</dbReference>
<dbReference type="InterPro" id="IPR003148">
    <property type="entry name" value="RCK_N"/>
</dbReference>
<evidence type="ECO:0000313" key="3">
    <source>
        <dbReference type="EMBL" id="GCA65794.1"/>
    </source>
</evidence>
<gene>
    <name evidence="3" type="ORF">KGMB01110_02300</name>
</gene>
<comment type="caution">
    <text evidence="3">The sequence shown here is derived from an EMBL/GenBank/DDBJ whole genome shotgun (WGS) entry which is preliminary data.</text>
</comment>
<dbReference type="GO" id="GO:0008324">
    <property type="term" value="F:monoatomic cation transmembrane transporter activity"/>
    <property type="evidence" value="ECO:0007669"/>
    <property type="project" value="InterPro"/>
</dbReference>
<organism evidence="3 4">
    <name type="scientific">Mediterraneibacter butyricigenes</name>
    <dbReference type="NCBI Taxonomy" id="2316025"/>
    <lineage>
        <taxon>Bacteria</taxon>
        <taxon>Bacillati</taxon>
        <taxon>Bacillota</taxon>
        <taxon>Clostridia</taxon>
        <taxon>Lachnospirales</taxon>
        <taxon>Lachnospiraceae</taxon>
        <taxon>Mediterraneibacter</taxon>
    </lineage>
</organism>
<name>A0A391NX40_9FIRM</name>
<dbReference type="Pfam" id="PF02254">
    <property type="entry name" value="TrkA_N"/>
    <property type="match status" value="1"/>
</dbReference>
<sequence length="213" mass="23634">MNKQYAVFGIGRFGESVAMELQSLGCEVIAIDKDMDRVEHIADSISYAMQADFSDADFLRSLGTRNLDGVVIAESVDLESSIMATVICKEIGVPYVVVKAKSERHAEILKKIGADAVISPEKEMGIKLARNLMKANFTDWIALSQDYSIAESRVPKKWLGKSLKELDIRKEYGVSVVGLKENSRVEVNPDPDEKLNENMILILIGANKELQKI</sequence>
<dbReference type="EMBL" id="BHGK01000001">
    <property type="protein sequence ID" value="GCA65794.1"/>
    <property type="molecule type" value="Genomic_DNA"/>
</dbReference>
<accession>A0A391NX40</accession>
<evidence type="ECO:0000259" key="2">
    <source>
        <dbReference type="PROSITE" id="PS51202"/>
    </source>
</evidence>
<proteinExistence type="predicted"/>
<dbReference type="Proteomes" id="UP000265643">
    <property type="component" value="Unassembled WGS sequence"/>
</dbReference>
<dbReference type="InterPro" id="IPR036291">
    <property type="entry name" value="NAD(P)-bd_dom_sf"/>
</dbReference>
<dbReference type="AlphaFoldDB" id="A0A391NX40"/>
<feature type="domain" description="RCK N-terminal" evidence="1">
    <location>
        <begin position="2"/>
        <end position="118"/>
    </location>
</feature>
<dbReference type="PROSITE" id="PS51202">
    <property type="entry name" value="RCK_C"/>
    <property type="match status" value="1"/>
</dbReference>
<dbReference type="SUPFAM" id="SSF116726">
    <property type="entry name" value="TrkA C-terminal domain-like"/>
    <property type="match status" value="1"/>
</dbReference>
<evidence type="ECO:0000259" key="1">
    <source>
        <dbReference type="PROSITE" id="PS51201"/>
    </source>
</evidence>
<keyword evidence="4" id="KW-1185">Reference proteome</keyword>
<dbReference type="PROSITE" id="PS51201">
    <property type="entry name" value="RCK_N"/>
    <property type="match status" value="1"/>
</dbReference>